<dbReference type="PROSITE" id="PS50016">
    <property type="entry name" value="ZF_PHD_2"/>
    <property type="match status" value="1"/>
</dbReference>
<comment type="subcellular location">
    <subcellularLocation>
        <location evidence="1">Nucleus</location>
    </subcellularLocation>
</comment>
<dbReference type="Pfam" id="PF00628">
    <property type="entry name" value="PHD"/>
    <property type="match status" value="1"/>
</dbReference>
<evidence type="ECO:0000256" key="1">
    <source>
        <dbReference type="ARBA" id="ARBA00004123"/>
    </source>
</evidence>
<sequence>MMPCRDRSLPEWIAKIKRGETSGTPEQESEVDNKEYCVCRKPYSGRFMIQCDFCEEWYHGSCVNVTATEALEIDKYTCRACKQKC</sequence>
<evidence type="ECO:0000256" key="6">
    <source>
        <dbReference type="PROSITE-ProRule" id="PRU00146"/>
    </source>
</evidence>
<dbReference type="InterPro" id="IPR013083">
    <property type="entry name" value="Znf_RING/FYVE/PHD"/>
</dbReference>
<dbReference type="InterPro" id="IPR019787">
    <property type="entry name" value="Znf_PHD-finger"/>
</dbReference>
<dbReference type="PROSITE" id="PS01359">
    <property type="entry name" value="ZF_PHD_1"/>
    <property type="match status" value="1"/>
</dbReference>
<dbReference type="InterPro" id="IPR037869">
    <property type="entry name" value="Spp1/CFP1"/>
</dbReference>
<dbReference type="SMART" id="SM00249">
    <property type="entry name" value="PHD"/>
    <property type="match status" value="1"/>
</dbReference>
<accession>A0A9D4G1C4</accession>
<feature type="domain" description="PHD-type" evidence="7">
    <location>
        <begin position="34"/>
        <end position="84"/>
    </location>
</feature>
<keyword evidence="5" id="KW-0539">Nucleus</keyword>
<dbReference type="SUPFAM" id="SSF57903">
    <property type="entry name" value="FYVE/PHD zinc finger"/>
    <property type="match status" value="1"/>
</dbReference>
<protein>
    <recommendedName>
        <fullName evidence="7">PHD-type domain-containing protein</fullName>
    </recommendedName>
</protein>
<evidence type="ECO:0000259" key="7">
    <source>
        <dbReference type="PROSITE" id="PS50016"/>
    </source>
</evidence>
<evidence type="ECO:0000256" key="5">
    <source>
        <dbReference type="ARBA" id="ARBA00023242"/>
    </source>
</evidence>
<dbReference type="AlphaFoldDB" id="A0A9D4G1C4"/>
<reference evidence="8" key="2">
    <citation type="submission" date="2020-11" db="EMBL/GenBank/DDBJ databases">
        <authorList>
            <person name="McCartney M.A."/>
            <person name="Auch B."/>
            <person name="Kono T."/>
            <person name="Mallez S."/>
            <person name="Becker A."/>
            <person name="Gohl D.M."/>
            <person name="Silverstein K.A.T."/>
            <person name="Koren S."/>
            <person name="Bechman K.B."/>
            <person name="Herman A."/>
            <person name="Abrahante J.E."/>
            <person name="Garbe J."/>
        </authorList>
    </citation>
    <scope>NUCLEOTIDE SEQUENCE</scope>
    <source>
        <strain evidence="8">Duluth1</strain>
        <tissue evidence="8">Whole animal</tissue>
    </source>
</reference>
<evidence type="ECO:0000256" key="2">
    <source>
        <dbReference type="ARBA" id="ARBA00022723"/>
    </source>
</evidence>
<gene>
    <name evidence="8" type="ORF">DPMN_136749</name>
</gene>
<dbReference type="InterPro" id="IPR019786">
    <property type="entry name" value="Zinc_finger_PHD-type_CS"/>
</dbReference>
<keyword evidence="9" id="KW-1185">Reference proteome</keyword>
<dbReference type="GO" id="GO:0045893">
    <property type="term" value="P:positive regulation of DNA-templated transcription"/>
    <property type="evidence" value="ECO:0007669"/>
    <property type="project" value="TreeGrafter"/>
</dbReference>
<name>A0A9D4G1C4_DREPO</name>
<evidence type="ECO:0000256" key="3">
    <source>
        <dbReference type="ARBA" id="ARBA00022771"/>
    </source>
</evidence>
<keyword evidence="4" id="KW-0862">Zinc</keyword>
<keyword evidence="3 6" id="KW-0863">Zinc-finger</keyword>
<reference evidence="8" key="1">
    <citation type="journal article" date="2019" name="bioRxiv">
        <title>The Genome of the Zebra Mussel, Dreissena polymorpha: A Resource for Invasive Species Research.</title>
        <authorList>
            <person name="McCartney M.A."/>
            <person name="Auch B."/>
            <person name="Kono T."/>
            <person name="Mallez S."/>
            <person name="Zhang Y."/>
            <person name="Obille A."/>
            <person name="Becker A."/>
            <person name="Abrahante J.E."/>
            <person name="Garbe J."/>
            <person name="Badalamenti J.P."/>
            <person name="Herman A."/>
            <person name="Mangelson H."/>
            <person name="Liachko I."/>
            <person name="Sullivan S."/>
            <person name="Sone E.D."/>
            <person name="Koren S."/>
            <person name="Silverstein K.A.T."/>
            <person name="Beckman K.B."/>
            <person name="Gohl D.M."/>
        </authorList>
    </citation>
    <scope>NUCLEOTIDE SEQUENCE</scope>
    <source>
        <strain evidence="8">Duluth1</strain>
        <tissue evidence="8">Whole animal</tissue>
    </source>
</reference>
<dbReference type="Proteomes" id="UP000828390">
    <property type="component" value="Unassembled WGS sequence"/>
</dbReference>
<dbReference type="Gene3D" id="3.30.40.10">
    <property type="entry name" value="Zinc/RING finger domain, C3HC4 (zinc finger)"/>
    <property type="match status" value="1"/>
</dbReference>
<dbReference type="PANTHER" id="PTHR46174:SF1">
    <property type="entry name" value="CXXC-TYPE ZINC FINGER PROTEIN 1"/>
    <property type="match status" value="1"/>
</dbReference>
<dbReference type="InterPro" id="IPR001965">
    <property type="entry name" value="Znf_PHD"/>
</dbReference>
<dbReference type="EMBL" id="JAIWYP010000006">
    <property type="protein sequence ID" value="KAH3808396.1"/>
    <property type="molecule type" value="Genomic_DNA"/>
</dbReference>
<keyword evidence="2" id="KW-0479">Metal-binding</keyword>
<proteinExistence type="predicted"/>
<comment type="caution">
    <text evidence="8">The sequence shown here is derived from an EMBL/GenBank/DDBJ whole genome shotgun (WGS) entry which is preliminary data.</text>
</comment>
<evidence type="ECO:0000256" key="4">
    <source>
        <dbReference type="ARBA" id="ARBA00022833"/>
    </source>
</evidence>
<evidence type="ECO:0000313" key="9">
    <source>
        <dbReference type="Proteomes" id="UP000828390"/>
    </source>
</evidence>
<evidence type="ECO:0000313" key="8">
    <source>
        <dbReference type="EMBL" id="KAH3808396.1"/>
    </source>
</evidence>
<dbReference type="InterPro" id="IPR011011">
    <property type="entry name" value="Znf_FYVE_PHD"/>
</dbReference>
<dbReference type="PANTHER" id="PTHR46174">
    <property type="entry name" value="CXXC-TYPE ZINC FINGER PROTEIN 1"/>
    <property type="match status" value="1"/>
</dbReference>
<dbReference type="GO" id="GO:0048188">
    <property type="term" value="C:Set1C/COMPASS complex"/>
    <property type="evidence" value="ECO:0007669"/>
    <property type="project" value="InterPro"/>
</dbReference>
<dbReference type="GO" id="GO:0008270">
    <property type="term" value="F:zinc ion binding"/>
    <property type="evidence" value="ECO:0007669"/>
    <property type="project" value="UniProtKB-KW"/>
</dbReference>
<organism evidence="8 9">
    <name type="scientific">Dreissena polymorpha</name>
    <name type="common">Zebra mussel</name>
    <name type="synonym">Mytilus polymorpha</name>
    <dbReference type="NCBI Taxonomy" id="45954"/>
    <lineage>
        <taxon>Eukaryota</taxon>
        <taxon>Metazoa</taxon>
        <taxon>Spiralia</taxon>
        <taxon>Lophotrochozoa</taxon>
        <taxon>Mollusca</taxon>
        <taxon>Bivalvia</taxon>
        <taxon>Autobranchia</taxon>
        <taxon>Heteroconchia</taxon>
        <taxon>Euheterodonta</taxon>
        <taxon>Imparidentia</taxon>
        <taxon>Neoheterodontei</taxon>
        <taxon>Myida</taxon>
        <taxon>Dreissenoidea</taxon>
        <taxon>Dreissenidae</taxon>
        <taxon>Dreissena</taxon>
    </lineage>
</organism>